<dbReference type="KEGG" id="nta:107769439"/>
<evidence type="ECO:0000313" key="3">
    <source>
        <dbReference type="RefSeq" id="XP_016444141.1"/>
    </source>
</evidence>
<dbReference type="AlphaFoldDB" id="A0A1S3XW25"/>
<dbReference type="PANTHER" id="PTHR37610:SF6">
    <property type="entry name" value="GAG-POLYPEPTIDE OF LTR COPIA-TYPE-RELATED"/>
    <property type="match status" value="1"/>
</dbReference>
<accession>A0A1S3XW25</accession>
<dbReference type="Proteomes" id="UP000790787">
    <property type="component" value="Chromosome 17"/>
</dbReference>
<organism evidence="2 3">
    <name type="scientific">Nicotiana tabacum</name>
    <name type="common">Common tobacco</name>
    <dbReference type="NCBI Taxonomy" id="4097"/>
    <lineage>
        <taxon>Eukaryota</taxon>
        <taxon>Viridiplantae</taxon>
        <taxon>Streptophyta</taxon>
        <taxon>Embryophyta</taxon>
        <taxon>Tracheophyta</taxon>
        <taxon>Spermatophyta</taxon>
        <taxon>Magnoliopsida</taxon>
        <taxon>eudicotyledons</taxon>
        <taxon>Gunneridae</taxon>
        <taxon>Pentapetalae</taxon>
        <taxon>asterids</taxon>
        <taxon>lamiids</taxon>
        <taxon>Solanales</taxon>
        <taxon>Solanaceae</taxon>
        <taxon>Nicotianoideae</taxon>
        <taxon>Nicotianeae</taxon>
        <taxon>Nicotiana</taxon>
    </lineage>
</organism>
<gene>
    <name evidence="3" type="primary">LOC107769439</name>
</gene>
<keyword evidence="2" id="KW-1185">Reference proteome</keyword>
<dbReference type="PANTHER" id="PTHR37610">
    <property type="entry name" value="CCHC-TYPE DOMAIN-CONTAINING PROTEIN"/>
    <property type="match status" value="1"/>
</dbReference>
<protein>
    <submittedName>
        <fullName evidence="3">Uncharacterized protein LOC107769439</fullName>
    </submittedName>
</protein>
<dbReference type="InterPro" id="IPR029472">
    <property type="entry name" value="Copia-like_N"/>
</dbReference>
<dbReference type="Pfam" id="PF14223">
    <property type="entry name" value="Retrotran_gag_2"/>
    <property type="match status" value="1"/>
</dbReference>
<dbReference type="Pfam" id="PF14244">
    <property type="entry name" value="Retrotran_gag_3"/>
    <property type="match status" value="1"/>
</dbReference>
<dbReference type="GeneID" id="107769439"/>
<reference evidence="3" key="2">
    <citation type="submission" date="2025-08" db="UniProtKB">
        <authorList>
            <consortium name="RefSeq"/>
        </authorList>
    </citation>
    <scope>IDENTIFICATION</scope>
    <source>
        <tissue evidence="3">Leaf</tissue>
    </source>
</reference>
<dbReference type="PaxDb" id="4097-A0A1S3XW25"/>
<dbReference type="RefSeq" id="XP_016444141.1">
    <property type="nucleotide sequence ID" value="XM_016588655.1"/>
</dbReference>
<reference evidence="2" key="1">
    <citation type="journal article" date="2014" name="Nat. Commun.">
        <title>The tobacco genome sequence and its comparison with those of tomato and potato.</title>
        <authorList>
            <person name="Sierro N."/>
            <person name="Battey J.N."/>
            <person name="Ouadi S."/>
            <person name="Bakaher N."/>
            <person name="Bovet L."/>
            <person name="Willig A."/>
            <person name="Goepfert S."/>
            <person name="Peitsch M.C."/>
            <person name="Ivanov N.V."/>
        </authorList>
    </citation>
    <scope>NUCLEOTIDE SEQUENCE [LARGE SCALE GENOMIC DNA]</scope>
</reference>
<sequence>MGDNSSVSNLRTTALDSGSTVTTLIDPSHPYYIFSCDVSGIYLVSTLFDGTGYVNWSKGMLMSLSARNKIGFIDRSCPRPSVTSPLYKAWDRCDNLVGTWILNALTTQIRNSVLHSKSAKDMWDDLRDRYSQPNEVRIYHLKKDLVGVTQGNSDIATYYSRLKKLWDELSILNSFMTCSCCDCICKCIAKGHNAVMIESDKVH</sequence>
<evidence type="ECO:0000259" key="1">
    <source>
        <dbReference type="Pfam" id="PF14244"/>
    </source>
</evidence>
<dbReference type="OMA" id="DCICKCI"/>
<dbReference type="OrthoDB" id="1737256at2759"/>
<evidence type="ECO:0000313" key="2">
    <source>
        <dbReference type="Proteomes" id="UP000790787"/>
    </source>
</evidence>
<name>A0A1S3XW25_TOBAC</name>
<feature type="domain" description="Retrotransposon Copia-like N-terminal" evidence="1">
    <location>
        <begin position="37"/>
        <end position="80"/>
    </location>
</feature>
<proteinExistence type="predicted"/>